<feature type="transmembrane region" description="Helical" evidence="1">
    <location>
        <begin position="7"/>
        <end position="25"/>
    </location>
</feature>
<name>A0ABQ0J379_9MOLU</name>
<dbReference type="Proteomes" id="UP000028900">
    <property type="component" value="Unassembled WGS sequence"/>
</dbReference>
<reference evidence="4" key="1">
    <citation type="journal article" date="2014" name="Genome Announc.">
        <title>Draft Genome Sequence of ''Candidatus Phytoplasma asteris'' Strain OY-V, an Unculturable Plant-Pathogenic Bacterium.</title>
        <authorList>
            <person name="Kakizawa S."/>
            <person name="Makino A."/>
            <person name="Ishii Y."/>
            <person name="Tamaki H."/>
            <person name="Kamagata Y."/>
        </authorList>
    </citation>
    <scope>NUCLEOTIDE SEQUENCE [LARGE SCALE GENOMIC DNA]</scope>
    <source>
        <strain evidence="4">OY-V</strain>
    </source>
</reference>
<organism evidence="3 4">
    <name type="scientific">'Chrysanthemum coronarium' phytoplasma</name>
    <dbReference type="NCBI Taxonomy" id="1520703"/>
    <lineage>
        <taxon>Bacteria</taxon>
        <taxon>Bacillati</taxon>
        <taxon>Mycoplasmatota</taxon>
        <taxon>Mollicutes</taxon>
        <taxon>Acholeplasmatales</taxon>
        <taxon>Acholeplasmataceae</taxon>
        <taxon>Candidatus Phytoplasma</taxon>
        <taxon>16SrI (Aster yellows group)</taxon>
    </lineage>
</organism>
<feature type="domain" description="Sequence-variable mosaic (SVM) signal sequence" evidence="2">
    <location>
        <begin position="1"/>
        <end position="33"/>
    </location>
</feature>
<sequence>MVKIKHHLLFLNIFVFIGLSLFFITTNNSVMAMENNTYNTYKGEQKKDNDILDEAIENLDEAIKYFNKKGIQINLDKITKLLSKNETKIKKRNITLEEQNLFISKKPNKNKK</sequence>
<keyword evidence="1" id="KW-0472">Membrane</keyword>
<evidence type="ECO:0000313" key="3">
    <source>
        <dbReference type="EMBL" id="GAK74062.1"/>
    </source>
</evidence>
<gene>
    <name evidence="3" type="ORF">OYV_05500</name>
</gene>
<evidence type="ECO:0000259" key="2">
    <source>
        <dbReference type="Pfam" id="PF12113"/>
    </source>
</evidence>
<keyword evidence="1" id="KW-1133">Transmembrane helix</keyword>
<dbReference type="EMBL" id="BBIY01000041">
    <property type="protein sequence ID" value="GAK74062.1"/>
    <property type="molecule type" value="Genomic_DNA"/>
</dbReference>
<accession>A0ABQ0J379</accession>
<dbReference type="Pfam" id="PF12113">
    <property type="entry name" value="SVM_signal"/>
    <property type="match status" value="1"/>
</dbReference>
<protein>
    <recommendedName>
        <fullName evidence="2">Sequence-variable mosaic (SVM) signal sequence domain-containing protein</fullName>
    </recommendedName>
</protein>
<evidence type="ECO:0000256" key="1">
    <source>
        <dbReference type="SAM" id="Phobius"/>
    </source>
</evidence>
<keyword evidence="1" id="KW-0812">Transmembrane</keyword>
<comment type="caution">
    <text evidence="3">The sequence shown here is derived from an EMBL/GenBank/DDBJ whole genome shotgun (WGS) entry which is preliminary data.</text>
</comment>
<reference evidence="3 4" key="2">
    <citation type="journal article" date="2014" name="Genome Announc.">
        <title>Draft Genome Sequence of 'Candidatus Phytoplasma asteris' Strain OY-V, an Unculturable Plant-Pathogenic Bacterium.</title>
        <authorList>
            <person name="Kakizawa S."/>
            <person name="Makino A."/>
            <person name="Ishii Y."/>
            <person name="Tamaki H."/>
            <person name="Kamagata Y."/>
        </authorList>
    </citation>
    <scope>NUCLEOTIDE SEQUENCE [LARGE SCALE GENOMIC DNA]</scope>
    <source>
        <strain evidence="3 4">OY-V</strain>
    </source>
</reference>
<proteinExistence type="predicted"/>
<dbReference type="InterPro" id="IPR021970">
    <property type="entry name" value="SVM_signal"/>
</dbReference>
<keyword evidence="4" id="KW-1185">Reference proteome</keyword>
<evidence type="ECO:0000313" key="4">
    <source>
        <dbReference type="Proteomes" id="UP000028900"/>
    </source>
</evidence>
<dbReference type="RefSeq" id="WP_042068137.1">
    <property type="nucleotide sequence ID" value="NZ_BBIY01000041.1"/>
</dbReference>